<accession>A0A5E4MU16</accession>
<organism evidence="1 2">
    <name type="scientific">Cinara cedri</name>
    <dbReference type="NCBI Taxonomy" id="506608"/>
    <lineage>
        <taxon>Eukaryota</taxon>
        <taxon>Metazoa</taxon>
        <taxon>Ecdysozoa</taxon>
        <taxon>Arthropoda</taxon>
        <taxon>Hexapoda</taxon>
        <taxon>Insecta</taxon>
        <taxon>Pterygota</taxon>
        <taxon>Neoptera</taxon>
        <taxon>Paraneoptera</taxon>
        <taxon>Hemiptera</taxon>
        <taxon>Sternorrhyncha</taxon>
        <taxon>Aphidomorpha</taxon>
        <taxon>Aphidoidea</taxon>
        <taxon>Aphididae</taxon>
        <taxon>Lachninae</taxon>
        <taxon>Cinara</taxon>
    </lineage>
</organism>
<evidence type="ECO:0000313" key="2">
    <source>
        <dbReference type="Proteomes" id="UP000325440"/>
    </source>
</evidence>
<gene>
    <name evidence="1" type="ORF">CINCED_3A014116</name>
</gene>
<dbReference type="AlphaFoldDB" id="A0A5E4MU16"/>
<name>A0A5E4MU16_9HEMI</name>
<keyword evidence="2" id="KW-1185">Reference proteome</keyword>
<proteinExistence type="predicted"/>
<sequence>MANENARNEKKLNEEEQNIKNLRVYTFNVFGQIYSKFVQPDNDRYKYIEFCNYFELLEKCKSLSNMLHDNKNTTVCLEDINQEEDLDSENDNYLISNKDKDNDVSEKKHKKIIEILL</sequence>
<protein>
    <submittedName>
        <fullName evidence="1">Uncharacterized protein</fullName>
    </submittedName>
</protein>
<reference evidence="1 2" key="1">
    <citation type="submission" date="2019-08" db="EMBL/GenBank/DDBJ databases">
        <authorList>
            <person name="Alioto T."/>
            <person name="Alioto T."/>
            <person name="Gomez Garrido J."/>
        </authorList>
    </citation>
    <scope>NUCLEOTIDE SEQUENCE [LARGE SCALE GENOMIC DNA]</scope>
</reference>
<dbReference type="EMBL" id="CABPRJ010001428">
    <property type="protein sequence ID" value="VVC35792.1"/>
    <property type="molecule type" value="Genomic_DNA"/>
</dbReference>
<evidence type="ECO:0000313" key="1">
    <source>
        <dbReference type="EMBL" id="VVC35792.1"/>
    </source>
</evidence>
<dbReference type="OrthoDB" id="6600824at2759"/>
<dbReference type="Proteomes" id="UP000325440">
    <property type="component" value="Unassembled WGS sequence"/>
</dbReference>